<gene>
    <name evidence="1" type="ORF">CHARACLAT_032989</name>
</gene>
<dbReference type="Proteomes" id="UP001352852">
    <property type="component" value="Unassembled WGS sequence"/>
</dbReference>
<sequence length="77" mass="7684">MTTPSDIISTTVNPDPPLAASLGNPVDFSAAVPSEPTDFSETGNKRTSCLIGSPAHCSGSGSYTAYLSSSPSSSSSS</sequence>
<organism evidence="1 2">
    <name type="scientific">Characodon lateralis</name>
    <dbReference type="NCBI Taxonomy" id="208331"/>
    <lineage>
        <taxon>Eukaryota</taxon>
        <taxon>Metazoa</taxon>
        <taxon>Chordata</taxon>
        <taxon>Craniata</taxon>
        <taxon>Vertebrata</taxon>
        <taxon>Euteleostomi</taxon>
        <taxon>Actinopterygii</taxon>
        <taxon>Neopterygii</taxon>
        <taxon>Teleostei</taxon>
        <taxon>Neoteleostei</taxon>
        <taxon>Acanthomorphata</taxon>
        <taxon>Ovalentaria</taxon>
        <taxon>Atherinomorphae</taxon>
        <taxon>Cyprinodontiformes</taxon>
        <taxon>Goodeidae</taxon>
        <taxon>Characodon</taxon>
    </lineage>
</organism>
<protein>
    <submittedName>
        <fullName evidence="1">Uncharacterized protein</fullName>
    </submittedName>
</protein>
<dbReference type="EMBL" id="JAHUTJ010080163">
    <property type="protein sequence ID" value="MED6295555.1"/>
    <property type="molecule type" value="Genomic_DNA"/>
</dbReference>
<reference evidence="1 2" key="1">
    <citation type="submission" date="2021-06" db="EMBL/GenBank/DDBJ databases">
        <authorList>
            <person name="Palmer J.M."/>
        </authorList>
    </citation>
    <scope>NUCLEOTIDE SEQUENCE [LARGE SCALE GENOMIC DNA]</scope>
    <source>
        <strain evidence="1 2">CL_MEX2019</strain>
        <tissue evidence="1">Muscle</tissue>
    </source>
</reference>
<comment type="caution">
    <text evidence="1">The sequence shown here is derived from an EMBL/GenBank/DDBJ whole genome shotgun (WGS) entry which is preliminary data.</text>
</comment>
<evidence type="ECO:0000313" key="1">
    <source>
        <dbReference type="EMBL" id="MED6295555.1"/>
    </source>
</evidence>
<proteinExistence type="predicted"/>
<evidence type="ECO:0000313" key="2">
    <source>
        <dbReference type="Proteomes" id="UP001352852"/>
    </source>
</evidence>
<name>A0ABU7F8Z1_9TELE</name>
<keyword evidence="2" id="KW-1185">Reference proteome</keyword>
<accession>A0ABU7F8Z1</accession>